<evidence type="ECO:0000256" key="7">
    <source>
        <dbReference type="ARBA" id="ARBA00022729"/>
    </source>
</evidence>
<dbReference type="Gene3D" id="2.60.40.1120">
    <property type="entry name" value="Carboxypeptidase-like, regulatory domain"/>
    <property type="match status" value="1"/>
</dbReference>
<evidence type="ECO:0000256" key="11">
    <source>
        <dbReference type="ARBA" id="ARBA00023136"/>
    </source>
</evidence>
<dbReference type="InterPro" id="IPR012910">
    <property type="entry name" value="Plug_dom"/>
</dbReference>
<keyword evidence="12 18" id="KW-0675">Receptor</keyword>
<accession>A0ABX7UP47</accession>
<dbReference type="PANTHER" id="PTHR32552:SF68">
    <property type="entry name" value="FERRICHROME OUTER MEMBRANE TRANSPORTER_PHAGE RECEPTOR"/>
    <property type="match status" value="1"/>
</dbReference>
<keyword evidence="13 14" id="KW-0998">Cell outer membrane</keyword>
<keyword evidence="5" id="KW-0410">Iron transport</keyword>
<dbReference type="PROSITE" id="PS52016">
    <property type="entry name" value="TONB_DEPENDENT_REC_3"/>
    <property type="match status" value="1"/>
</dbReference>
<feature type="domain" description="TonB-dependent receptor plug" evidence="17">
    <location>
        <begin position="143"/>
        <end position="241"/>
    </location>
</feature>
<dbReference type="InterPro" id="IPR013784">
    <property type="entry name" value="Carb-bd-like_fold"/>
</dbReference>
<keyword evidence="11 14" id="KW-0472">Membrane</keyword>
<keyword evidence="19" id="KW-1185">Reference proteome</keyword>
<dbReference type="Gene3D" id="2.170.130.10">
    <property type="entry name" value="TonB-dependent receptor, plug domain"/>
    <property type="match status" value="1"/>
</dbReference>
<dbReference type="NCBIfam" id="TIGR01783">
    <property type="entry name" value="TonB-siderophor"/>
    <property type="match status" value="1"/>
</dbReference>
<dbReference type="SUPFAM" id="SSF49452">
    <property type="entry name" value="Starch-binding domain-like"/>
    <property type="match status" value="1"/>
</dbReference>
<dbReference type="CDD" id="cd01347">
    <property type="entry name" value="ligand_gated_channel"/>
    <property type="match status" value="1"/>
</dbReference>
<dbReference type="Pfam" id="PF13715">
    <property type="entry name" value="CarbopepD_reg_2"/>
    <property type="match status" value="1"/>
</dbReference>
<keyword evidence="7" id="KW-0732">Signal</keyword>
<evidence type="ECO:0000256" key="14">
    <source>
        <dbReference type="PROSITE-ProRule" id="PRU01360"/>
    </source>
</evidence>
<evidence type="ECO:0000256" key="9">
    <source>
        <dbReference type="ARBA" id="ARBA00023065"/>
    </source>
</evidence>
<evidence type="ECO:0000313" key="18">
    <source>
        <dbReference type="EMBL" id="QTE53570.1"/>
    </source>
</evidence>
<comment type="similarity">
    <text evidence="2 14 15">Belongs to the TonB-dependent receptor family.</text>
</comment>
<evidence type="ECO:0000256" key="12">
    <source>
        <dbReference type="ARBA" id="ARBA00023170"/>
    </source>
</evidence>
<dbReference type="Proteomes" id="UP000663940">
    <property type="component" value="Chromosome"/>
</dbReference>
<dbReference type="InterPro" id="IPR010105">
    <property type="entry name" value="TonB_sidphr_rcpt"/>
</dbReference>
<evidence type="ECO:0000256" key="15">
    <source>
        <dbReference type="RuleBase" id="RU003357"/>
    </source>
</evidence>
<comment type="subcellular location">
    <subcellularLocation>
        <location evidence="1 14">Cell outer membrane</location>
        <topology evidence="1 14">Multi-pass membrane protein</topology>
    </subcellularLocation>
</comment>
<evidence type="ECO:0000259" key="16">
    <source>
        <dbReference type="Pfam" id="PF00593"/>
    </source>
</evidence>
<dbReference type="SUPFAM" id="SSF56935">
    <property type="entry name" value="Porins"/>
    <property type="match status" value="1"/>
</dbReference>
<keyword evidence="3 14" id="KW-0813">Transport</keyword>
<reference evidence="18 19" key="1">
    <citation type="submission" date="2021-03" db="EMBL/GenBank/DDBJ databases">
        <title>Mucilaginibacter strains isolated from gold and copper mining confer multi heavy-metal resistance.</title>
        <authorList>
            <person name="Li Y."/>
        </authorList>
    </citation>
    <scope>NUCLEOTIDE SEQUENCE [LARGE SCALE GENOMIC DNA]</scope>
    <source>
        <strain evidence="18 19">P2-4</strain>
    </source>
</reference>
<dbReference type="EMBL" id="CP071880">
    <property type="protein sequence ID" value="QTE53570.1"/>
    <property type="molecule type" value="Genomic_DNA"/>
</dbReference>
<proteinExistence type="inferred from homology"/>
<evidence type="ECO:0000313" key="19">
    <source>
        <dbReference type="Proteomes" id="UP000663940"/>
    </source>
</evidence>
<evidence type="ECO:0000256" key="4">
    <source>
        <dbReference type="ARBA" id="ARBA00022452"/>
    </source>
</evidence>
<evidence type="ECO:0000256" key="13">
    <source>
        <dbReference type="ARBA" id="ARBA00023237"/>
    </source>
</evidence>
<organism evidence="18 19">
    <name type="scientific">Mucilaginibacter rubeus</name>
    <dbReference type="NCBI Taxonomy" id="2027860"/>
    <lineage>
        <taxon>Bacteria</taxon>
        <taxon>Pseudomonadati</taxon>
        <taxon>Bacteroidota</taxon>
        <taxon>Sphingobacteriia</taxon>
        <taxon>Sphingobacteriales</taxon>
        <taxon>Sphingobacteriaceae</taxon>
        <taxon>Mucilaginibacter</taxon>
    </lineage>
</organism>
<feature type="domain" description="TonB-dependent receptor-like beta-barrel" evidence="16">
    <location>
        <begin position="312"/>
        <end position="784"/>
    </location>
</feature>
<name>A0ABX7UP47_9SPHI</name>
<keyword evidence="8" id="KW-0408">Iron</keyword>
<keyword evidence="9" id="KW-0406">Ion transport</keyword>
<dbReference type="InterPro" id="IPR039426">
    <property type="entry name" value="TonB-dep_rcpt-like"/>
</dbReference>
<evidence type="ECO:0000256" key="3">
    <source>
        <dbReference type="ARBA" id="ARBA00022448"/>
    </source>
</evidence>
<dbReference type="Pfam" id="PF00593">
    <property type="entry name" value="TonB_dep_Rec_b-barrel"/>
    <property type="match status" value="1"/>
</dbReference>
<keyword evidence="6 14" id="KW-0812">Transmembrane</keyword>
<sequence>MMNNLYNYLRTIPFLILFLFANTLILKADDEGNNGKITGVVKTSDDKPASFVNVAIKGLNKSTITTDNGSFAFNNVKPGTYILVTSYVGTKTEEQTVTVSANKTTVVSFKLNESSAQLDEVVVSSTKTINRKKLTIGKMNVSPMDLPQSVTVIGRDVLDQQQSIRLSDVIKNVNGVYLYSGRGNTQETFGARGYNFGSNNIFKNGFRVNSGVVPEISSLERVEILKGSAALLYGNVAPGGILNMVTKKPLFTQGGQVSMTYGSYDLYRPSFDVYGPISSKLAYRVNGTYENAKSFRDNVKSEKEYINPSFLYKISDKTTLIVEGDYLNYDFTPDFGTGQINNVIANVPRNRYLGASWSTGNTKQTTATATINHQLNSLWQLSGGFSYQHFNRQYQTTERVLPIPNGDWGRTLNRAKTLEDYYTGQFNITGQFNTGAIKHNILAGVDADWYRNNAYTYVTTVDGVSTYLDQTNTKQKAVYDTINIFDLNKYILRTNKPQMNPFYSILTATNRFGAYANDLISLSEKVKVLAGIRWSYQYVAPTTVTNYSTIAPAKPAAGKEDKAFSPRVGVVYKPIANTALFASYSNSFITNTGSDINSKPLDPSIVDQYEVGVKNDFLNGNLSVNVTAYRIKNNNLAQTAPFTLDGKENTNTNIKVLSGETRSDGVELDIAGHPVKGLDVLAGYSYTNAKYTKTGTAQGSNIAGQPLLNTPKNTANTSVFYTFYNGDLKGFKVGASVYYLGNRVAGNANLVGQAQTLSKLVYVPGFTTVDASVGYTYKKISIIGKISNIGNVLNYNVHENYSINPIPPRQFLTTLSYKF</sequence>
<dbReference type="Pfam" id="PF07715">
    <property type="entry name" value="Plug"/>
    <property type="match status" value="1"/>
</dbReference>
<gene>
    <name evidence="18" type="ORF">J3L21_07025</name>
</gene>
<dbReference type="InterPro" id="IPR037066">
    <property type="entry name" value="Plug_dom_sf"/>
</dbReference>
<keyword evidence="10 15" id="KW-0798">TonB box</keyword>
<dbReference type="Gene3D" id="2.40.170.20">
    <property type="entry name" value="TonB-dependent receptor, beta-barrel domain"/>
    <property type="match status" value="1"/>
</dbReference>
<keyword evidence="4 14" id="KW-1134">Transmembrane beta strand</keyword>
<evidence type="ECO:0000256" key="1">
    <source>
        <dbReference type="ARBA" id="ARBA00004571"/>
    </source>
</evidence>
<evidence type="ECO:0000256" key="5">
    <source>
        <dbReference type="ARBA" id="ARBA00022496"/>
    </source>
</evidence>
<protein>
    <submittedName>
        <fullName evidence="18">TonB-dependent receptor</fullName>
    </submittedName>
</protein>
<evidence type="ECO:0000256" key="6">
    <source>
        <dbReference type="ARBA" id="ARBA00022692"/>
    </source>
</evidence>
<evidence type="ECO:0000256" key="8">
    <source>
        <dbReference type="ARBA" id="ARBA00023004"/>
    </source>
</evidence>
<dbReference type="InterPro" id="IPR036942">
    <property type="entry name" value="Beta-barrel_TonB_sf"/>
</dbReference>
<evidence type="ECO:0000256" key="2">
    <source>
        <dbReference type="ARBA" id="ARBA00009810"/>
    </source>
</evidence>
<dbReference type="InterPro" id="IPR000531">
    <property type="entry name" value="Beta-barrel_TonB"/>
</dbReference>
<dbReference type="PANTHER" id="PTHR32552">
    <property type="entry name" value="FERRICHROME IRON RECEPTOR-RELATED"/>
    <property type="match status" value="1"/>
</dbReference>
<evidence type="ECO:0000256" key="10">
    <source>
        <dbReference type="ARBA" id="ARBA00023077"/>
    </source>
</evidence>
<evidence type="ECO:0000259" key="17">
    <source>
        <dbReference type="Pfam" id="PF07715"/>
    </source>
</evidence>